<evidence type="ECO:0000256" key="4">
    <source>
        <dbReference type="ARBA" id="ARBA00022942"/>
    </source>
</evidence>
<dbReference type="Pfam" id="PF13001">
    <property type="entry name" value="ECM29_N"/>
    <property type="match status" value="1"/>
</dbReference>
<name>A0AAE8MNI4_9PEZI</name>
<evidence type="ECO:0000256" key="3">
    <source>
        <dbReference type="ARBA" id="ARBA00022737"/>
    </source>
</evidence>
<dbReference type="InterPro" id="IPR024372">
    <property type="entry name" value="Ecm29_N"/>
</dbReference>
<evidence type="ECO:0000259" key="6">
    <source>
        <dbReference type="Pfam" id="PF24492"/>
    </source>
</evidence>
<dbReference type="InterPro" id="IPR011989">
    <property type="entry name" value="ARM-like"/>
</dbReference>
<dbReference type="Pfam" id="PF24492">
    <property type="entry name" value="HEAT_ECM29"/>
    <property type="match status" value="1"/>
</dbReference>
<dbReference type="GO" id="GO:0036503">
    <property type="term" value="P:ERAD pathway"/>
    <property type="evidence" value="ECO:0007669"/>
    <property type="project" value="TreeGrafter"/>
</dbReference>
<dbReference type="Gene3D" id="1.25.10.10">
    <property type="entry name" value="Leucine-rich Repeat Variant"/>
    <property type="match status" value="2"/>
</dbReference>
<evidence type="ECO:0000313" key="7">
    <source>
        <dbReference type="EMBL" id="SPN96704.1"/>
    </source>
</evidence>
<evidence type="ECO:0000256" key="1">
    <source>
        <dbReference type="ARBA" id="ARBA00004496"/>
    </source>
</evidence>
<keyword evidence="4" id="KW-0647">Proteasome</keyword>
<dbReference type="Proteomes" id="UP001187682">
    <property type="component" value="Unassembled WGS sequence"/>
</dbReference>
<evidence type="ECO:0000313" key="8">
    <source>
        <dbReference type="Proteomes" id="UP001187682"/>
    </source>
</evidence>
<reference evidence="7" key="1">
    <citation type="submission" date="2018-03" db="EMBL/GenBank/DDBJ databases">
        <authorList>
            <person name="Guldener U."/>
        </authorList>
    </citation>
    <scope>NUCLEOTIDE SEQUENCE</scope>
</reference>
<dbReference type="SUPFAM" id="SSF48371">
    <property type="entry name" value="ARM repeat"/>
    <property type="match status" value="2"/>
</dbReference>
<dbReference type="GO" id="GO:0043248">
    <property type="term" value="P:proteasome assembly"/>
    <property type="evidence" value="ECO:0007669"/>
    <property type="project" value="InterPro"/>
</dbReference>
<comment type="caution">
    <text evidence="7">The sequence shown here is derived from an EMBL/GenBank/DDBJ whole genome shotgun (WGS) entry which is preliminary data.</text>
</comment>
<proteinExistence type="predicted"/>
<sequence length="1838" mass="201114">MADTPEKRELDLVDKVDFRILEVANNERKLEALLSRYLAPVILKAGSEHASVRNKVIAILKRVNTFVQPPGVVLPVGALIDQFKSNSSPVVKQFDLVFIHHSLPRMDIDDKRDLFKKVTKDISHGDPGAQSAGDSGLFDVFLRLLTIADIPPRGTKPDLALRETLGMSDSDGEFLSRWLGKILLLKPAGSNATAQTLRDANADAGFSPVALDFLVPIHKQVSPALLALPDLKVRAANFLSSGAFKDIERFIPALHAASATDSRVSEVGTELLKRTTVDLEDPVLVRSLFEAHSRLGPRYRTRILGLLCKSSVSTTMTKEIYDATTRDFAPVQEETTQNAPATNRRQGSLERTKLHTALFQYLRFAATVGPTKGDFDVAFKLTERMRGYIQDQGWPVAERTSGDDVALRSLAYELVGILGKVSKVNVQQRTELMAWIFRSAAEDPSTEVVVNIDGALSSLMGMFPRPNDDEPSFTFLPIRSLLLAHMVAEIQLPRVRSTRLAAVKWANNILPFSSIHGRWIDILAVGGRPDERSDVVEEGQKGLDPWSYYAHSDAKNIPLPDWQEMLTNYFEKSALENRPVTDDAVMTLQGAVNYWGERARALPVALGYCKQMMFLAAVKDFPMAPDWSRNLHNLIKTDLKTRAQIREYLAGLPDPDGHNMFFLKTSIDGMLFGNESIVEDCARCLVEVAALSPRSAIAYLADLPLQLMPAVKSNKKEVRVLAAEAFGILAAHPANSDAKVSRFAAALEEVIGDCENKVGAELNAAEGAILAFAHLCSRCVFYGRSPPAGVTYPLGLLVKERIPPSLQETLLDAFGQLWAAGLGVSGTEQGGDVSVKTCTEALLALAKKGNEKAIASLGKLAISIGDDEDHEDWGEGSVGAILKGLFELHEIKQAEVHFTIGEAIASTVARWDADCVKLGLNVDATSGKFQKPKRAALITAVLNKLFEDCKGTKPSLLKASGIWLFCIVQYCSHLDEVKSRLREMQAAFMRLLHTRDELTQETASRGLSLVYEKGDESIRGQLTSDLVSAFTGTGQRLKVDEDTELFDAGALPTGDGKSVTSYKDIVSLASEVGDQTLVYKFMSLASNAAMWTTRSAFGRFGLSSILSESEVDPKIYPKLYRYRFDPNPNVQRSMEDIWKSLVKDPNAVIETHFDAIMEDLLKSALGREWRMREASCGAIADLVHGRPFPRYEKYYTEMWAVALKLMDDMKGSVRSAALKLCVGLSNSLLRLLEESSVGGSVQAMLKEVIPFLLSGQGIDNSVEDVRLFATLTLINIAKKGGRNLRPFVPEMIPQLLGLLSTIEPEQIGFYYQRVGEGGRELIDRRRAAMVTQSPISEAIENCLRFADADTLAAFAPNLEATIKSAVGMPTKIGCGRVLITLFSAHVADVRGLAARFLQLMERHTLDANDEVSKSYARATAYIVRAAPDAAKERFCTRFTDLYFNAEDEVRRRKVADVVVALSETSPDQFAALGATLLPFAYFGSHDVDEYTRTAFSRAWGSHAGTARSVAWHVKEIVAHVSRGLDAPRWGLQHTAAFAVSAAAVALAESSDERGQISEANLRVLWPAFERALALKTFAGKEKLLEALPRFVEKGEALWRGDEKISALQKKIVVREAKRNSEAYRVHAYVCLWKFAKARPDLDFLGEIIGVVEPSLEEFGDEAKDDAGADKMDVDSKEDHGAKLAGRALEAVARGYNRPEMAAEPAAQLGVILKTLSPYLGSPAFQQIRREVWYSAVTDLLDDAGKSFGETADAGAGAGAEGLLAGFLDTLSPEVVEVGTEAQRVGRAGALGALVRAWKRGVFGGAGVEGLKERVEGLVGGERSEVVKGALKKVLVELR</sequence>
<dbReference type="GO" id="GO:0000502">
    <property type="term" value="C:proteasome complex"/>
    <property type="evidence" value="ECO:0007669"/>
    <property type="project" value="UniProtKB-KW"/>
</dbReference>
<gene>
    <name evidence="7" type="ORF">DNG_00224</name>
</gene>
<organism evidence="7 8">
    <name type="scientific">Cephalotrichum gorgonifer</name>
    <dbReference type="NCBI Taxonomy" id="2041049"/>
    <lineage>
        <taxon>Eukaryota</taxon>
        <taxon>Fungi</taxon>
        <taxon>Dikarya</taxon>
        <taxon>Ascomycota</taxon>
        <taxon>Pezizomycotina</taxon>
        <taxon>Sordariomycetes</taxon>
        <taxon>Hypocreomycetidae</taxon>
        <taxon>Microascales</taxon>
        <taxon>Microascaceae</taxon>
        <taxon>Cephalotrichum</taxon>
    </lineage>
</organism>
<dbReference type="PANTHER" id="PTHR23346">
    <property type="entry name" value="TRANSLATIONAL ACTIVATOR GCN1-RELATED"/>
    <property type="match status" value="1"/>
</dbReference>
<dbReference type="InterPro" id="IPR055443">
    <property type="entry name" value="HEAT_ECM29"/>
</dbReference>
<keyword evidence="2" id="KW-0963">Cytoplasm</keyword>
<dbReference type="GO" id="GO:0005634">
    <property type="term" value="C:nucleus"/>
    <property type="evidence" value="ECO:0007669"/>
    <property type="project" value="TreeGrafter"/>
</dbReference>
<dbReference type="InterPro" id="IPR016024">
    <property type="entry name" value="ARM-type_fold"/>
</dbReference>
<evidence type="ECO:0000256" key="2">
    <source>
        <dbReference type="ARBA" id="ARBA00022490"/>
    </source>
</evidence>
<keyword evidence="3" id="KW-0677">Repeat</keyword>
<comment type="subcellular location">
    <subcellularLocation>
        <location evidence="1">Cytoplasm</location>
    </subcellularLocation>
</comment>
<feature type="domain" description="Proteasome adapter and scaffold protein ECM29 HEAT-repeat" evidence="6">
    <location>
        <begin position="1284"/>
        <end position="1443"/>
    </location>
</feature>
<dbReference type="GO" id="GO:0060090">
    <property type="term" value="F:molecular adaptor activity"/>
    <property type="evidence" value="ECO:0007669"/>
    <property type="project" value="InterPro"/>
</dbReference>
<accession>A0AAE8MNI4</accession>
<dbReference type="Pfam" id="PF23731">
    <property type="entry name" value="ARM_ECM29_C"/>
    <property type="match status" value="1"/>
</dbReference>
<keyword evidence="8" id="KW-1185">Reference proteome</keyword>
<evidence type="ECO:0000259" key="5">
    <source>
        <dbReference type="Pfam" id="PF13001"/>
    </source>
</evidence>
<dbReference type="PANTHER" id="PTHR23346:SF19">
    <property type="entry name" value="PROTEASOME ADAPTER AND SCAFFOLD PROTEIN ECM29"/>
    <property type="match status" value="1"/>
</dbReference>
<dbReference type="EMBL" id="ONZQ02000001">
    <property type="protein sequence ID" value="SPN96704.1"/>
    <property type="molecule type" value="Genomic_DNA"/>
</dbReference>
<feature type="domain" description="Proteasome component Ecm29 N-terminal" evidence="5">
    <location>
        <begin position="13"/>
        <end position="524"/>
    </location>
</feature>
<protein>
    <submittedName>
        <fullName evidence="7">Related to ECM29 protein</fullName>
    </submittedName>
</protein>
<dbReference type="GO" id="GO:0005737">
    <property type="term" value="C:cytoplasm"/>
    <property type="evidence" value="ECO:0007669"/>
    <property type="project" value="UniProtKB-SubCell"/>
</dbReference>